<evidence type="ECO:0000313" key="1">
    <source>
        <dbReference type="EMBL" id="EKB48362.1"/>
    </source>
</evidence>
<sequence length="98" mass="11145">MVLWNGLSNRHYHVDANGQVISHAHPVQQGEEDHQHSEEELIFWDLISNPVFQVVYPEVNIPENIVSIPNVAEEVYTNPLFESLFLGAEFLRGPPVLS</sequence>
<comment type="caution">
    <text evidence="1">The sequence shown here is derived from an EMBL/GenBank/DDBJ whole genome shotgun (WGS) entry which is preliminary data.</text>
</comment>
<gene>
    <name evidence="1" type="ORF">B879_03046</name>
</gene>
<keyword evidence="2" id="KW-1185">Reference proteome</keyword>
<proteinExistence type="predicted"/>
<organism evidence="1 2">
    <name type="scientific">Cecembia lonarensis (strain CCUG 58316 / KCTC 22772 / LW9)</name>
    <dbReference type="NCBI Taxonomy" id="1225176"/>
    <lineage>
        <taxon>Bacteria</taxon>
        <taxon>Pseudomonadati</taxon>
        <taxon>Bacteroidota</taxon>
        <taxon>Cytophagia</taxon>
        <taxon>Cytophagales</taxon>
        <taxon>Cyclobacteriaceae</taxon>
        <taxon>Cecembia</taxon>
    </lineage>
</organism>
<dbReference type="AlphaFoldDB" id="K1L8A9"/>
<accession>K1L8A9</accession>
<dbReference type="EMBL" id="AMGM01000056">
    <property type="protein sequence ID" value="EKB48362.1"/>
    <property type="molecule type" value="Genomic_DNA"/>
</dbReference>
<reference evidence="1 2" key="1">
    <citation type="journal article" date="2012" name="J. Bacteriol.">
        <title>Draft Genome Sequence of Cecembia lonarensis Strain LW9T, Isolated from Lonar Lake, a Haloalkaline Lake in India.</title>
        <authorList>
            <person name="Shivaji S."/>
            <person name="Ara S."/>
            <person name="Singh A."/>
            <person name="Pinnaka A.K."/>
        </authorList>
    </citation>
    <scope>NUCLEOTIDE SEQUENCE [LARGE SCALE GENOMIC DNA]</scope>
    <source>
        <strain evidence="1 2">LW9</strain>
    </source>
</reference>
<name>K1L8A9_CECL9</name>
<dbReference type="Proteomes" id="UP000004478">
    <property type="component" value="Unassembled WGS sequence"/>
</dbReference>
<evidence type="ECO:0000313" key="2">
    <source>
        <dbReference type="Proteomes" id="UP000004478"/>
    </source>
</evidence>
<protein>
    <submittedName>
        <fullName evidence="1">Uncharacterized protein</fullName>
    </submittedName>
</protein>